<comment type="caution">
    <text evidence="2">The sequence shown here is derived from an EMBL/GenBank/DDBJ whole genome shotgun (WGS) entry which is preliminary data.</text>
</comment>
<reference evidence="2" key="1">
    <citation type="journal article" date="2015" name="Genome Biol. Evol.">
        <title>Organellar Genomes of White Spruce (Picea glauca): Assembly and Annotation.</title>
        <authorList>
            <person name="Jackman S.D."/>
            <person name="Warren R.L."/>
            <person name="Gibb E.A."/>
            <person name="Vandervalk B.P."/>
            <person name="Mohamadi H."/>
            <person name="Chu J."/>
            <person name="Raymond A."/>
            <person name="Pleasance S."/>
            <person name="Coope R."/>
            <person name="Wildung M.R."/>
            <person name="Ritland C.E."/>
            <person name="Bousquet J."/>
            <person name="Jones S.J."/>
            <person name="Bohlmann J."/>
            <person name="Birol I."/>
        </authorList>
    </citation>
    <scope>NUCLEOTIDE SEQUENCE [LARGE SCALE GENOMIC DNA]</scope>
    <source>
        <tissue evidence="2">Flushing bud</tissue>
    </source>
</reference>
<keyword evidence="1" id="KW-0732">Signal</keyword>
<sequence length="58" mass="6537">MNPLLKCMLHLLYPLLTTAFTVMECCPQQLLKPGIRARGEVCYSPLTLLSYLFSLPPP</sequence>
<geneLocation type="mitochondrion" evidence="2"/>
<evidence type="ECO:0000313" key="2">
    <source>
        <dbReference type="EMBL" id="KUM47048.1"/>
    </source>
</evidence>
<keyword evidence="2" id="KW-0496">Mitochondrion</keyword>
<feature type="signal peptide" evidence="1">
    <location>
        <begin position="1"/>
        <end position="19"/>
    </location>
</feature>
<organism evidence="2">
    <name type="scientific">Picea glauca</name>
    <name type="common">White spruce</name>
    <name type="synonym">Pinus glauca</name>
    <dbReference type="NCBI Taxonomy" id="3330"/>
    <lineage>
        <taxon>Eukaryota</taxon>
        <taxon>Viridiplantae</taxon>
        <taxon>Streptophyta</taxon>
        <taxon>Embryophyta</taxon>
        <taxon>Tracheophyta</taxon>
        <taxon>Spermatophyta</taxon>
        <taxon>Pinopsida</taxon>
        <taxon>Pinidae</taxon>
        <taxon>Conifers I</taxon>
        <taxon>Pinales</taxon>
        <taxon>Pinaceae</taxon>
        <taxon>Picea</taxon>
    </lineage>
</organism>
<proteinExistence type="predicted"/>
<accession>A0A117NGM8</accession>
<dbReference type="AlphaFoldDB" id="A0A117NGM8"/>
<protein>
    <submittedName>
        <fullName evidence="2">Uncharacterized protein</fullName>
    </submittedName>
</protein>
<feature type="chain" id="PRO_5007152027" evidence="1">
    <location>
        <begin position="20"/>
        <end position="58"/>
    </location>
</feature>
<name>A0A117NGM8_PICGL</name>
<dbReference type="EMBL" id="LKAM01000008">
    <property type="protein sequence ID" value="KUM47048.1"/>
    <property type="molecule type" value="Genomic_DNA"/>
</dbReference>
<evidence type="ECO:0000256" key="1">
    <source>
        <dbReference type="SAM" id="SignalP"/>
    </source>
</evidence>
<gene>
    <name evidence="2" type="ORF">ABT39_MTgene6054</name>
</gene>